<keyword evidence="3" id="KW-1185">Reference proteome</keyword>
<gene>
    <name evidence="2" type="ORF">ACFQ14_11030</name>
</gene>
<dbReference type="SUPFAM" id="SSF53254">
    <property type="entry name" value="Phosphoglycerate mutase-like"/>
    <property type="match status" value="1"/>
</dbReference>
<accession>A0ABW3FEM0</accession>
<dbReference type="EMBL" id="JBHTJV010000009">
    <property type="protein sequence ID" value="MFD0916941.1"/>
    <property type="molecule type" value="Genomic_DNA"/>
</dbReference>
<proteinExistence type="predicted"/>
<dbReference type="SMART" id="SM00855">
    <property type="entry name" value="PGAM"/>
    <property type="match status" value="1"/>
</dbReference>
<sequence length="180" mass="19721">MKILTLFFALLFSTFAHANSLDLAKQDGVILLMRHAIAPGGGDPSNFTLNDCSTQRNLSDAGREQARATGKMLRDAGVEIDLVATSQWCRCRETAQLLDLGEPQDWPSLNSFFGNRSREPEQTRETLEKLKALPAGTTAMLVTHQVNITALTNVVPRSGEIIMVRVVDGELELVGMIAPR</sequence>
<reference evidence="3" key="1">
    <citation type="journal article" date="2019" name="Int. J. Syst. Evol. Microbiol.">
        <title>The Global Catalogue of Microorganisms (GCM) 10K type strain sequencing project: providing services to taxonomists for standard genome sequencing and annotation.</title>
        <authorList>
            <consortium name="The Broad Institute Genomics Platform"/>
            <consortium name="The Broad Institute Genome Sequencing Center for Infectious Disease"/>
            <person name="Wu L."/>
            <person name="Ma J."/>
        </authorList>
    </citation>
    <scope>NUCLEOTIDE SEQUENCE [LARGE SCALE GENOMIC DNA]</scope>
    <source>
        <strain evidence="3">CCUG 60023</strain>
    </source>
</reference>
<protein>
    <submittedName>
        <fullName evidence="2">Histidine phosphatase family protein</fullName>
    </submittedName>
</protein>
<feature type="signal peptide" evidence="1">
    <location>
        <begin position="1"/>
        <end position="18"/>
    </location>
</feature>
<keyword evidence="1" id="KW-0732">Signal</keyword>
<dbReference type="Pfam" id="PF00300">
    <property type="entry name" value="His_Phos_1"/>
    <property type="match status" value="1"/>
</dbReference>
<feature type="chain" id="PRO_5045811291" evidence="1">
    <location>
        <begin position="19"/>
        <end position="180"/>
    </location>
</feature>
<dbReference type="Proteomes" id="UP001597101">
    <property type="component" value="Unassembled WGS sequence"/>
</dbReference>
<name>A0ABW3FEM0_9HYPH</name>
<comment type="caution">
    <text evidence="2">The sequence shown here is derived from an EMBL/GenBank/DDBJ whole genome shotgun (WGS) entry which is preliminary data.</text>
</comment>
<evidence type="ECO:0000256" key="1">
    <source>
        <dbReference type="SAM" id="SignalP"/>
    </source>
</evidence>
<evidence type="ECO:0000313" key="3">
    <source>
        <dbReference type="Proteomes" id="UP001597101"/>
    </source>
</evidence>
<dbReference type="InterPro" id="IPR029033">
    <property type="entry name" value="His_PPase_superfam"/>
</dbReference>
<dbReference type="RefSeq" id="WP_377212782.1">
    <property type="nucleotide sequence ID" value="NZ_JBHTJV010000009.1"/>
</dbReference>
<dbReference type="Gene3D" id="3.40.50.1240">
    <property type="entry name" value="Phosphoglycerate mutase-like"/>
    <property type="match status" value="1"/>
</dbReference>
<dbReference type="InterPro" id="IPR013078">
    <property type="entry name" value="His_Pase_superF_clade-1"/>
</dbReference>
<evidence type="ECO:0000313" key="2">
    <source>
        <dbReference type="EMBL" id="MFD0916941.1"/>
    </source>
</evidence>
<dbReference type="CDD" id="cd07067">
    <property type="entry name" value="HP_PGM_like"/>
    <property type="match status" value="1"/>
</dbReference>
<organism evidence="2 3">
    <name type="scientific">Pseudahrensia aquimaris</name>
    <dbReference type="NCBI Taxonomy" id="744461"/>
    <lineage>
        <taxon>Bacteria</taxon>
        <taxon>Pseudomonadati</taxon>
        <taxon>Pseudomonadota</taxon>
        <taxon>Alphaproteobacteria</taxon>
        <taxon>Hyphomicrobiales</taxon>
        <taxon>Ahrensiaceae</taxon>
        <taxon>Pseudahrensia</taxon>
    </lineage>
</organism>